<comment type="subcellular location">
    <subcellularLocation>
        <location evidence="1">Mitochondrion</location>
    </subcellularLocation>
</comment>
<dbReference type="Proteomes" id="UP001217417">
    <property type="component" value="Unassembled WGS sequence"/>
</dbReference>
<dbReference type="EMBL" id="JARPMG010000005">
    <property type="protein sequence ID" value="KAJ8100490.1"/>
    <property type="molecule type" value="Genomic_DNA"/>
</dbReference>
<dbReference type="GeneID" id="80880192"/>
<protein>
    <recommendedName>
        <fullName evidence="4">Oxidation resistance protein 1</fullName>
    </recommendedName>
</protein>
<dbReference type="PANTHER" id="PTHR23354:SF62">
    <property type="entry name" value="MUSTARD, ISOFORM V"/>
    <property type="match status" value="1"/>
</dbReference>
<dbReference type="AlphaFoldDB" id="A0AAD7QS89"/>
<comment type="caution">
    <text evidence="6">The sequence shown here is derived from an EMBL/GenBank/DDBJ whole genome shotgun (WGS) entry which is preliminary data.</text>
</comment>
<dbReference type="GO" id="GO:0005739">
    <property type="term" value="C:mitochondrion"/>
    <property type="evidence" value="ECO:0007669"/>
    <property type="project" value="UniProtKB-SubCell"/>
</dbReference>
<name>A0AAD7QS89_9ASCO</name>
<dbReference type="InterPro" id="IPR006571">
    <property type="entry name" value="TLDc_dom"/>
</dbReference>
<evidence type="ECO:0000256" key="4">
    <source>
        <dbReference type="ARBA" id="ARBA00040604"/>
    </source>
</evidence>
<dbReference type="PANTHER" id="PTHR23354">
    <property type="entry name" value="NUCLEOLAR PROTEIN 7/ESTROGEN RECEPTOR COACTIVATOR-RELATED"/>
    <property type="match status" value="1"/>
</dbReference>
<comment type="similarity">
    <text evidence="2">Belongs to the OXR1 family.</text>
</comment>
<organism evidence="6 7">
    <name type="scientific">Lipomyces tetrasporus</name>
    <dbReference type="NCBI Taxonomy" id="54092"/>
    <lineage>
        <taxon>Eukaryota</taxon>
        <taxon>Fungi</taxon>
        <taxon>Dikarya</taxon>
        <taxon>Ascomycota</taxon>
        <taxon>Saccharomycotina</taxon>
        <taxon>Lipomycetes</taxon>
        <taxon>Lipomycetales</taxon>
        <taxon>Lipomycetaceae</taxon>
        <taxon>Lipomyces</taxon>
    </lineage>
</organism>
<dbReference type="GO" id="GO:0005634">
    <property type="term" value="C:nucleus"/>
    <property type="evidence" value="ECO:0007669"/>
    <property type="project" value="TreeGrafter"/>
</dbReference>
<dbReference type="PROSITE" id="PS51886">
    <property type="entry name" value="TLDC"/>
    <property type="match status" value="1"/>
</dbReference>
<evidence type="ECO:0000313" key="6">
    <source>
        <dbReference type="EMBL" id="KAJ8100490.1"/>
    </source>
</evidence>
<evidence type="ECO:0000256" key="3">
    <source>
        <dbReference type="ARBA" id="ARBA00023128"/>
    </source>
</evidence>
<feature type="domain" description="TLDc" evidence="5">
    <location>
        <begin position="135"/>
        <end position="333"/>
    </location>
</feature>
<gene>
    <name evidence="6" type="ORF">POJ06DRAFT_196408</name>
</gene>
<evidence type="ECO:0000313" key="7">
    <source>
        <dbReference type="Proteomes" id="UP001217417"/>
    </source>
</evidence>
<keyword evidence="3" id="KW-0496">Mitochondrion</keyword>
<reference evidence="6" key="1">
    <citation type="submission" date="2023-03" db="EMBL/GenBank/DDBJ databases">
        <title>Near-Complete genome sequence of Lipomyces tetrasporous NRRL Y-64009, an oleaginous yeast capable of growing on lignocellulosic hydrolysates.</title>
        <authorList>
            <consortium name="Lawrence Berkeley National Laboratory"/>
            <person name="Jagtap S.S."/>
            <person name="Liu J.-J."/>
            <person name="Walukiewicz H.E."/>
            <person name="Pangilinan J."/>
            <person name="Lipzen A."/>
            <person name="Ahrendt S."/>
            <person name="Koriabine M."/>
            <person name="Cobaugh K."/>
            <person name="Salamov A."/>
            <person name="Yoshinaga Y."/>
            <person name="Ng V."/>
            <person name="Daum C."/>
            <person name="Grigoriev I.V."/>
            <person name="Slininger P.J."/>
            <person name="Dien B.S."/>
            <person name="Jin Y.-S."/>
            <person name="Rao C.V."/>
        </authorList>
    </citation>
    <scope>NUCLEOTIDE SEQUENCE</scope>
    <source>
        <strain evidence="6">NRRL Y-64009</strain>
    </source>
</reference>
<evidence type="ECO:0000256" key="2">
    <source>
        <dbReference type="ARBA" id="ARBA00009540"/>
    </source>
</evidence>
<accession>A0AAD7QS89</accession>
<dbReference type="GO" id="GO:0006979">
    <property type="term" value="P:response to oxidative stress"/>
    <property type="evidence" value="ECO:0007669"/>
    <property type="project" value="TreeGrafter"/>
</dbReference>
<evidence type="ECO:0000259" key="5">
    <source>
        <dbReference type="PROSITE" id="PS51886"/>
    </source>
</evidence>
<sequence>MASVPQPTVTREQHQSSSLADTIRNTIRRLSFDLTSGSQIHAQNYNRIPHHHHDFHDLGSEDVYENAIDDDEHESRSITHSATVPVTPVTNEVTDTAQRHGFYQAPHAATTSQLFAAPPLTPLTLVGYGERTKNRLLSPALAEEIRHLLPLRLQLYDTWRLCYSLEQHGVSLTTLYSLSVPPRTASRPGYVLIIEDNLGGIFGAYLNEYPHPTKNGRYYGNGECFLWKSRVITRTPNASTASLALAGSDSDSASIRSVNIQFRAFPYTGINDYMILCEPGFLSVGGGDGKYGLYLDDRFEKGISNSCPAFGNEPLSECGAKFGIVGVEIWRISSV</sequence>
<keyword evidence="7" id="KW-1185">Reference proteome</keyword>
<dbReference type="Pfam" id="PF07534">
    <property type="entry name" value="TLD"/>
    <property type="match status" value="1"/>
</dbReference>
<dbReference type="RefSeq" id="XP_056043940.1">
    <property type="nucleotide sequence ID" value="XM_056185026.1"/>
</dbReference>
<proteinExistence type="inferred from homology"/>
<dbReference type="SMART" id="SM00584">
    <property type="entry name" value="TLDc"/>
    <property type="match status" value="1"/>
</dbReference>
<evidence type="ECO:0000256" key="1">
    <source>
        <dbReference type="ARBA" id="ARBA00004173"/>
    </source>
</evidence>